<organism evidence="1 2">
    <name type="scientific">Romanomermis culicivorax</name>
    <name type="common">Nematode worm</name>
    <dbReference type="NCBI Taxonomy" id="13658"/>
    <lineage>
        <taxon>Eukaryota</taxon>
        <taxon>Metazoa</taxon>
        <taxon>Ecdysozoa</taxon>
        <taxon>Nematoda</taxon>
        <taxon>Enoplea</taxon>
        <taxon>Dorylaimia</taxon>
        <taxon>Mermithida</taxon>
        <taxon>Mermithoidea</taxon>
        <taxon>Mermithidae</taxon>
        <taxon>Romanomermis</taxon>
    </lineage>
</organism>
<sequence>QIEEIEAEQLVWQPQPGLHQPPLWQIGVADLAEQIFLIAQASISVSPNCQQWVTGTVFPLTSPSIPHLIVQPLPKNQVAIEFPMETVVVNITNSRCPLSFVNNTPNRIKLRPNQLLAIAKHTLESITNVEDFHVATVASGCDLTDDEPATLDKSLPHHEDKQKLEFALNKMTQKRHVSPAQKAKALGMMRQN</sequence>
<accession>A0A915J6C3</accession>
<proteinExistence type="predicted"/>
<dbReference type="Proteomes" id="UP000887565">
    <property type="component" value="Unplaced"/>
</dbReference>
<evidence type="ECO:0000313" key="1">
    <source>
        <dbReference type="Proteomes" id="UP000887565"/>
    </source>
</evidence>
<reference evidence="2" key="1">
    <citation type="submission" date="2022-11" db="UniProtKB">
        <authorList>
            <consortium name="WormBaseParasite"/>
        </authorList>
    </citation>
    <scope>IDENTIFICATION</scope>
</reference>
<name>A0A915J6C3_ROMCU</name>
<dbReference type="AlphaFoldDB" id="A0A915J6C3"/>
<evidence type="ECO:0000313" key="2">
    <source>
        <dbReference type="WBParaSite" id="nRc.2.0.1.t22017-RA"/>
    </source>
</evidence>
<keyword evidence="1" id="KW-1185">Reference proteome</keyword>
<dbReference type="WBParaSite" id="nRc.2.0.1.t22017-RA">
    <property type="protein sequence ID" value="nRc.2.0.1.t22017-RA"/>
    <property type="gene ID" value="nRc.2.0.1.g22017"/>
</dbReference>
<protein>
    <submittedName>
        <fullName evidence="2">Vitellogenin</fullName>
    </submittedName>
</protein>